<evidence type="ECO:0000256" key="1">
    <source>
        <dbReference type="SAM" id="MobiDB-lite"/>
    </source>
</evidence>
<dbReference type="GO" id="GO:0016791">
    <property type="term" value="F:phosphatase activity"/>
    <property type="evidence" value="ECO:0007669"/>
    <property type="project" value="TreeGrafter"/>
</dbReference>
<reference evidence="3 4" key="1">
    <citation type="submission" date="2012-04" db="EMBL/GenBank/DDBJ databases">
        <authorList>
            <person name="Harkins D.M."/>
            <person name="Madupu R."/>
            <person name="Durkin A.S."/>
            <person name="Torralba M."/>
            <person name="Methe B."/>
            <person name="Sutton G.G."/>
            <person name="Nelson K.E."/>
        </authorList>
    </citation>
    <scope>NUCLEOTIDE SEQUENCE [LARGE SCALE GENOMIC DNA]</scope>
    <source>
        <strain evidence="3 4">VK64</strain>
    </source>
</reference>
<protein>
    <submittedName>
        <fullName evidence="3">Ser/Thr phosphatase domain protein</fullName>
    </submittedName>
</protein>
<dbReference type="InterPro" id="IPR029052">
    <property type="entry name" value="Metallo-depent_PP-like"/>
</dbReference>
<proteinExistence type="predicted"/>
<evidence type="ECO:0000313" key="4">
    <source>
        <dbReference type="Proteomes" id="UP000004473"/>
    </source>
</evidence>
<sequence>MSYPYRQSLPDTPLDIVGDVHGEFAAFQSLLHRLGYRDDGFHPRGRRLVFVGDLCDRGPDSPAMLAWFKQAYERGWAWMVLGNHELNILADDPKDGSGWFFDVRAEKDAHYAPWHCVEEKEKNELRAWLAEQPLLLEHEDLRIVHAAWLPPQIERLEEAKGESLTAQYRRFDAELKHRLQTASWYPDYLYEQTHYAPQAENPDHAPPPMPATARYELERSRLHPIRALTSGVERLADEPFYAGGRWRGTTRCAWWDDYCDDTPVVIGHYWRSWQPSPATVAAERLLLPPQPDVWHGARRNVFCVDFSIGASWRARKFPQKYRPEQFRLAALRWPEKVLVFENGECAATRSPDNKPAYSPNPQKSNP</sequence>
<dbReference type="Gene3D" id="3.60.21.10">
    <property type="match status" value="1"/>
</dbReference>
<dbReference type="PANTHER" id="PTHR42850">
    <property type="entry name" value="METALLOPHOSPHOESTERASE"/>
    <property type="match status" value="1"/>
</dbReference>
<comment type="caution">
    <text evidence="3">The sequence shown here is derived from an EMBL/GenBank/DDBJ whole genome shotgun (WGS) entry which is preliminary data.</text>
</comment>
<dbReference type="EMBL" id="AJMT01000187">
    <property type="protein sequence ID" value="EIG24824.1"/>
    <property type="molecule type" value="Genomic_DNA"/>
</dbReference>
<name>I2NG63_NEISI</name>
<dbReference type="RefSeq" id="WP_003768631.1">
    <property type="nucleotide sequence ID" value="NZ_AJMT01000187.1"/>
</dbReference>
<dbReference type="Pfam" id="PF00149">
    <property type="entry name" value="Metallophos"/>
    <property type="match status" value="1"/>
</dbReference>
<dbReference type="GO" id="GO:0005737">
    <property type="term" value="C:cytoplasm"/>
    <property type="evidence" value="ECO:0007669"/>
    <property type="project" value="TreeGrafter"/>
</dbReference>
<dbReference type="PANTHER" id="PTHR42850:SF7">
    <property type="entry name" value="BIS(5'-NUCLEOSYL)-TETRAPHOSPHATASE PRPE [ASYMMETRICAL]"/>
    <property type="match status" value="1"/>
</dbReference>
<organism evidence="3 4">
    <name type="scientific">Neisseria sicca VK64</name>
    <dbReference type="NCBI Taxonomy" id="1095748"/>
    <lineage>
        <taxon>Bacteria</taxon>
        <taxon>Pseudomonadati</taxon>
        <taxon>Pseudomonadota</taxon>
        <taxon>Betaproteobacteria</taxon>
        <taxon>Neisseriales</taxon>
        <taxon>Neisseriaceae</taxon>
        <taxon>Neisseria</taxon>
    </lineage>
</organism>
<evidence type="ECO:0000259" key="2">
    <source>
        <dbReference type="Pfam" id="PF00149"/>
    </source>
</evidence>
<dbReference type="AlphaFoldDB" id="I2NG63"/>
<dbReference type="PATRIC" id="fig|1095748.3.peg.2415"/>
<feature type="region of interest" description="Disordered" evidence="1">
    <location>
        <begin position="346"/>
        <end position="366"/>
    </location>
</feature>
<accession>I2NG63</accession>
<dbReference type="Proteomes" id="UP000004473">
    <property type="component" value="Unassembled WGS sequence"/>
</dbReference>
<dbReference type="InterPro" id="IPR050126">
    <property type="entry name" value="Ap4A_hydrolase"/>
</dbReference>
<feature type="domain" description="Calcineurin-like phosphoesterase" evidence="2">
    <location>
        <begin position="14"/>
        <end position="171"/>
    </location>
</feature>
<evidence type="ECO:0000313" key="3">
    <source>
        <dbReference type="EMBL" id="EIG24824.1"/>
    </source>
</evidence>
<dbReference type="InterPro" id="IPR004843">
    <property type="entry name" value="Calcineurin-like_PHP"/>
</dbReference>
<dbReference type="SUPFAM" id="SSF56300">
    <property type="entry name" value="Metallo-dependent phosphatases"/>
    <property type="match status" value="1"/>
</dbReference>
<gene>
    <name evidence="3" type="ORF">HMPREF1051_2145</name>
</gene>